<name>A0A316FYM9_9GAMM</name>
<dbReference type="PROSITE" id="PS50931">
    <property type="entry name" value="HTH_LYSR"/>
    <property type="match status" value="1"/>
</dbReference>
<evidence type="ECO:0000256" key="2">
    <source>
        <dbReference type="ARBA" id="ARBA00023015"/>
    </source>
</evidence>
<evidence type="ECO:0000259" key="5">
    <source>
        <dbReference type="PROSITE" id="PS50931"/>
    </source>
</evidence>
<dbReference type="Pfam" id="PF00126">
    <property type="entry name" value="HTH_1"/>
    <property type="match status" value="1"/>
</dbReference>
<dbReference type="OrthoDB" id="9786526at2"/>
<reference evidence="6 7" key="1">
    <citation type="submission" date="2018-05" db="EMBL/GenBank/DDBJ databases">
        <title>Genomic Encyclopedia of Type Strains, Phase IV (KMG-IV): sequencing the most valuable type-strain genomes for metagenomic binning, comparative biology and taxonomic classification.</title>
        <authorList>
            <person name="Goeker M."/>
        </authorList>
    </citation>
    <scope>NUCLEOTIDE SEQUENCE [LARGE SCALE GENOMIC DNA]</scope>
    <source>
        <strain evidence="6 7">DSM 25350</strain>
    </source>
</reference>
<dbReference type="InterPro" id="IPR000847">
    <property type="entry name" value="LysR_HTH_N"/>
</dbReference>
<proteinExistence type="inferred from homology"/>
<feature type="domain" description="HTH lysR-type" evidence="5">
    <location>
        <begin position="1"/>
        <end position="58"/>
    </location>
</feature>
<dbReference type="AlphaFoldDB" id="A0A316FYM9"/>
<accession>A0A316FYM9</accession>
<dbReference type="InterPro" id="IPR036390">
    <property type="entry name" value="WH_DNA-bd_sf"/>
</dbReference>
<dbReference type="EMBL" id="QGGU01000003">
    <property type="protein sequence ID" value="PWK53235.1"/>
    <property type="molecule type" value="Genomic_DNA"/>
</dbReference>
<dbReference type="InterPro" id="IPR036388">
    <property type="entry name" value="WH-like_DNA-bd_sf"/>
</dbReference>
<keyword evidence="4" id="KW-0804">Transcription</keyword>
<evidence type="ECO:0000313" key="7">
    <source>
        <dbReference type="Proteomes" id="UP000245790"/>
    </source>
</evidence>
<dbReference type="Pfam" id="PF03466">
    <property type="entry name" value="LysR_substrate"/>
    <property type="match status" value="1"/>
</dbReference>
<evidence type="ECO:0000313" key="6">
    <source>
        <dbReference type="EMBL" id="PWK53235.1"/>
    </source>
</evidence>
<keyword evidence="2" id="KW-0805">Transcription regulation</keyword>
<dbReference type="Proteomes" id="UP000245790">
    <property type="component" value="Unassembled WGS sequence"/>
</dbReference>
<comment type="caution">
    <text evidence="6">The sequence shown here is derived from an EMBL/GenBank/DDBJ whole genome shotgun (WGS) entry which is preliminary data.</text>
</comment>
<gene>
    <name evidence="6" type="ORF">C8D97_10358</name>
</gene>
<evidence type="ECO:0000256" key="3">
    <source>
        <dbReference type="ARBA" id="ARBA00023125"/>
    </source>
</evidence>
<dbReference type="PANTHER" id="PTHR30126">
    <property type="entry name" value="HTH-TYPE TRANSCRIPTIONAL REGULATOR"/>
    <property type="match status" value="1"/>
</dbReference>
<dbReference type="Gene3D" id="1.10.10.10">
    <property type="entry name" value="Winged helix-like DNA-binding domain superfamily/Winged helix DNA-binding domain"/>
    <property type="match status" value="1"/>
</dbReference>
<organism evidence="6 7">
    <name type="scientific">Pleionea mediterranea</name>
    <dbReference type="NCBI Taxonomy" id="523701"/>
    <lineage>
        <taxon>Bacteria</taxon>
        <taxon>Pseudomonadati</taxon>
        <taxon>Pseudomonadota</taxon>
        <taxon>Gammaproteobacteria</taxon>
        <taxon>Oceanospirillales</taxon>
        <taxon>Pleioneaceae</taxon>
        <taxon>Pleionea</taxon>
    </lineage>
</organism>
<dbReference type="PANTHER" id="PTHR30126:SF91">
    <property type="entry name" value="LYSR FAMILY TRANSCRIPTIONAL REGULATOR"/>
    <property type="match status" value="1"/>
</dbReference>
<dbReference type="RefSeq" id="WP_109762329.1">
    <property type="nucleotide sequence ID" value="NZ_QGGU01000003.1"/>
</dbReference>
<dbReference type="SUPFAM" id="SSF53850">
    <property type="entry name" value="Periplasmic binding protein-like II"/>
    <property type="match status" value="1"/>
</dbReference>
<sequence length="295" mass="33715">MNVEQLKILHYIVEDGSLKAASDRMSKTQPALSIALKKLEADVGFAIVDRSDYRLKLTAQGSLFYRQAKQVLRDMDRLTTLSDQLAQGDEPELTILFELACPPSLYLDAFLKTQQRFTATQFNFNSGIRFSSIESVQQNNAQLGIGPWFHIFHSSGDFQTLSLGHYHLVVAASPRLLSGQSSHHLSKLSQYPIITTRESELNFDNEKLSAFKSGSQQCRVTDPETARRLMLNHMGWGMIPKHYIEQDLQEKRLIQLELKDFESEFSGEIRAFRRNDKTHGPVAEYLWQMLKDNTD</sequence>
<dbReference type="InterPro" id="IPR005119">
    <property type="entry name" value="LysR_subst-bd"/>
</dbReference>
<dbReference type="GO" id="GO:0003700">
    <property type="term" value="F:DNA-binding transcription factor activity"/>
    <property type="evidence" value="ECO:0007669"/>
    <property type="project" value="InterPro"/>
</dbReference>
<dbReference type="CDD" id="cd05466">
    <property type="entry name" value="PBP2_LTTR_substrate"/>
    <property type="match status" value="1"/>
</dbReference>
<dbReference type="SUPFAM" id="SSF46785">
    <property type="entry name" value="Winged helix' DNA-binding domain"/>
    <property type="match status" value="1"/>
</dbReference>
<comment type="similarity">
    <text evidence="1">Belongs to the LysR transcriptional regulatory family.</text>
</comment>
<protein>
    <submittedName>
        <fullName evidence="6">DNA-binding transcriptional LysR family regulator</fullName>
    </submittedName>
</protein>
<keyword evidence="3 6" id="KW-0238">DNA-binding</keyword>
<evidence type="ECO:0000256" key="4">
    <source>
        <dbReference type="ARBA" id="ARBA00023163"/>
    </source>
</evidence>
<evidence type="ECO:0000256" key="1">
    <source>
        <dbReference type="ARBA" id="ARBA00009437"/>
    </source>
</evidence>
<dbReference type="GO" id="GO:0000976">
    <property type="term" value="F:transcription cis-regulatory region binding"/>
    <property type="evidence" value="ECO:0007669"/>
    <property type="project" value="TreeGrafter"/>
</dbReference>
<dbReference type="Gene3D" id="3.40.190.290">
    <property type="match status" value="1"/>
</dbReference>
<keyword evidence="7" id="KW-1185">Reference proteome</keyword>